<proteinExistence type="predicted"/>
<evidence type="ECO:0000313" key="1">
    <source>
        <dbReference type="EMBL" id="KAF3699536.1"/>
    </source>
</evidence>
<organism evidence="1 2">
    <name type="scientific">Channa argus</name>
    <name type="common">Northern snakehead</name>
    <name type="synonym">Ophicephalus argus</name>
    <dbReference type="NCBI Taxonomy" id="215402"/>
    <lineage>
        <taxon>Eukaryota</taxon>
        <taxon>Metazoa</taxon>
        <taxon>Chordata</taxon>
        <taxon>Craniata</taxon>
        <taxon>Vertebrata</taxon>
        <taxon>Euteleostomi</taxon>
        <taxon>Actinopterygii</taxon>
        <taxon>Neopterygii</taxon>
        <taxon>Teleostei</taxon>
        <taxon>Neoteleostei</taxon>
        <taxon>Acanthomorphata</taxon>
        <taxon>Anabantaria</taxon>
        <taxon>Anabantiformes</taxon>
        <taxon>Channoidei</taxon>
        <taxon>Channidae</taxon>
        <taxon>Channa</taxon>
    </lineage>
</organism>
<dbReference type="EMBL" id="CM015726">
    <property type="protein sequence ID" value="KAF3699536.1"/>
    <property type="molecule type" value="Genomic_DNA"/>
</dbReference>
<dbReference type="AlphaFoldDB" id="A0A6G1QBL2"/>
<name>A0A6G1QBL2_CHAAH</name>
<evidence type="ECO:0000313" key="2">
    <source>
        <dbReference type="Proteomes" id="UP000503349"/>
    </source>
</evidence>
<gene>
    <name evidence="1" type="ORF">EXN66_Car015223</name>
</gene>
<dbReference type="Proteomes" id="UP000503349">
    <property type="component" value="Chromosome 15"/>
</dbReference>
<keyword evidence="2" id="KW-1185">Reference proteome</keyword>
<protein>
    <submittedName>
        <fullName evidence="1">Uncharacterized protein</fullName>
    </submittedName>
</protein>
<sequence length="65" mass="7638">MNVAMVEIHVKSIPKQVQHKSINLPLEDSLTVHAQQMQLVMKAMPRKNYIDKKSWSLQQTLHYRP</sequence>
<reference evidence="2" key="2">
    <citation type="submission" date="2019-02" db="EMBL/GenBank/DDBJ databases">
        <title>Opniocepnalus argus Var Kimnra genome.</title>
        <authorList>
            <person name="Zhou C."/>
            <person name="Xiao S."/>
        </authorList>
    </citation>
    <scope>NUCLEOTIDE SEQUENCE [LARGE SCALE GENOMIC DNA]</scope>
</reference>
<reference evidence="1 2" key="1">
    <citation type="submission" date="2019-02" db="EMBL/GenBank/DDBJ databases">
        <title>Opniocepnalus argus genome.</title>
        <authorList>
            <person name="Zhou C."/>
            <person name="Xiao S."/>
        </authorList>
    </citation>
    <scope>NUCLEOTIDE SEQUENCE [LARGE SCALE GENOMIC DNA]</scope>
    <source>
        <strain evidence="1">OARG1902GOOAL</strain>
        <tissue evidence="1">Muscle</tissue>
    </source>
</reference>
<accession>A0A6G1QBL2</accession>